<organism evidence="1 2">
    <name type="scientific">Roseateles aquatilis</name>
    <dbReference type="NCBI Taxonomy" id="431061"/>
    <lineage>
        <taxon>Bacteria</taxon>
        <taxon>Pseudomonadati</taxon>
        <taxon>Pseudomonadota</taxon>
        <taxon>Betaproteobacteria</taxon>
        <taxon>Burkholderiales</taxon>
        <taxon>Sphaerotilaceae</taxon>
        <taxon>Roseateles</taxon>
    </lineage>
</organism>
<accession>A0A246JGD7</accession>
<comment type="caution">
    <text evidence="1">The sequence shown here is derived from an EMBL/GenBank/DDBJ whole genome shotgun (WGS) entry which is preliminary data.</text>
</comment>
<gene>
    <name evidence="1" type="ORF">CDN99_09680</name>
</gene>
<sequence length="84" mass="9241">MNGNSIYGVPFAGQKTDFVVDLDSRKAINIECGQTVQFRQGGKTFAWKFDVVGHRAVDLSKIAPAGFSSKPFKVYVDKNEGERA</sequence>
<name>A0A246JGD7_9BURK</name>
<evidence type="ECO:0008006" key="3">
    <source>
        <dbReference type="Google" id="ProtNLM"/>
    </source>
</evidence>
<dbReference type="Pfam" id="PF16986">
    <property type="entry name" value="CzcE"/>
    <property type="match status" value="1"/>
</dbReference>
<keyword evidence="2" id="KW-1185">Reference proteome</keyword>
<dbReference type="Proteomes" id="UP000197468">
    <property type="component" value="Unassembled WGS sequence"/>
</dbReference>
<dbReference type="InterPro" id="IPR031560">
    <property type="entry name" value="CzcE"/>
</dbReference>
<evidence type="ECO:0000313" key="1">
    <source>
        <dbReference type="EMBL" id="OWQ91620.1"/>
    </source>
</evidence>
<reference evidence="1 2" key="1">
    <citation type="journal article" date="2008" name="Int. J. Syst. Evol. Microbiol.">
        <title>Description of Roseateles aquatilis sp. nov. and Roseateles terrae sp. nov., in the class Betaproteobacteria, and emended description of the genus Roseateles.</title>
        <authorList>
            <person name="Gomila M."/>
            <person name="Bowien B."/>
            <person name="Falsen E."/>
            <person name="Moore E.R."/>
            <person name="Lalucat J."/>
        </authorList>
    </citation>
    <scope>NUCLEOTIDE SEQUENCE [LARGE SCALE GENOMIC DNA]</scope>
    <source>
        <strain evidence="1 2">CCUG 48205</strain>
    </source>
</reference>
<dbReference type="EMBL" id="NIOF01000003">
    <property type="protein sequence ID" value="OWQ91620.1"/>
    <property type="molecule type" value="Genomic_DNA"/>
</dbReference>
<evidence type="ECO:0000313" key="2">
    <source>
        <dbReference type="Proteomes" id="UP000197468"/>
    </source>
</evidence>
<dbReference type="InterPro" id="IPR038674">
    <property type="entry name" value="CzcE_sf"/>
</dbReference>
<protein>
    <recommendedName>
        <fullName evidence="3">CzcE family metal-binding protein</fullName>
    </recommendedName>
</protein>
<dbReference type="Gene3D" id="2.60.40.2280">
    <property type="entry name" value="Heavy-metal resistance protein CzcE"/>
    <property type="match status" value="1"/>
</dbReference>
<dbReference type="AlphaFoldDB" id="A0A246JGD7"/>
<proteinExistence type="predicted"/>